<proteinExistence type="predicted"/>
<feature type="region of interest" description="Disordered" evidence="1">
    <location>
        <begin position="1"/>
        <end position="188"/>
    </location>
</feature>
<dbReference type="AlphaFoldDB" id="A0A199VZ60"/>
<feature type="compositionally biased region" description="Low complexity" evidence="1">
    <location>
        <begin position="75"/>
        <end position="90"/>
    </location>
</feature>
<dbReference type="STRING" id="4615.A0A199VZ60"/>
<dbReference type="PANTHER" id="PTHR33095">
    <property type="entry name" value="OS07G0619500 PROTEIN"/>
    <property type="match status" value="1"/>
</dbReference>
<dbReference type="PANTHER" id="PTHR33095:SF81">
    <property type="entry name" value="OS07G0619500 PROTEIN"/>
    <property type="match status" value="1"/>
</dbReference>
<reference evidence="2 3" key="1">
    <citation type="journal article" date="2016" name="DNA Res.">
        <title>The draft genome of MD-2 pineapple using hybrid error correction of long reads.</title>
        <authorList>
            <person name="Redwan R.M."/>
            <person name="Saidin A."/>
            <person name="Kumar S.V."/>
        </authorList>
    </citation>
    <scope>NUCLEOTIDE SEQUENCE [LARGE SCALE GENOMIC DNA]</scope>
    <source>
        <strain evidence="3">cv. MD2</strain>
        <tissue evidence="2">Leaf</tissue>
    </source>
</reference>
<protein>
    <submittedName>
        <fullName evidence="2">Uncharacterized protein</fullName>
    </submittedName>
</protein>
<dbReference type="EMBL" id="LSRQ01000564">
    <property type="protein sequence ID" value="OAY81965.1"/>
    <property type="molecule type" value="Genomic_DNA"/>
</dbReference>
<comment type="caution">
    <text evidence="2">The sequence shown here is derived from an EMBL/GenBank/DDBJ whole genome shotgun (WGS) entry which is preliminary data.</text>
</comment>
<sequence length="233" mass="25347">MVPFDWEEKPGTPKPRFSSAAGAGADDDDFAFDFEARGPPPELAAADELFDRGRIRPLKPPPRLQHLAAADDRTSAASSPRSPRIRALLSPRRRRPRGRGSGGEEFDPFVAAMAEATKERGRDPSFAPSRSRSRKGSRSLSPLRVGVGVVDRTNPFVSGASHSISKSTNGDGGSTNGGEEEEMKQKKRASSAAPVHFFSCFRFNPVVNRFARGFSNSAYTRGHSECALRLEFL</sequence>
<name>A0A199VZ60_ANACO</name>
<feature type="compositionally biased region" description="Basic and acidic residues" evidence="1">
    <location>
        <begin position="1"/>
        <end position="11"/>
    </location>
</feature>
<evidence type="ECO:0000313" key="2">
    <source>
        <dbReference type="EMBL" id="OAY81965.1"/>
    </source>
</evidence>
<dbReference type="Pfam" id="PF07816">
    <property type="entry name" value="DUF1645"/>
    <property type="match status" value="1"/>
</dbReference>
<dbReference type="InterPro" id="IPR012442">
    <property type="entry name" value="DUF1645_plant"/>
</dbReference>
<gene>
    <name evidence="2" type="ORF">ACMD2_13418</name>
</gene>
<evidence type="ECO:0000256" key="1">
    <source>
        <dbReference type="SAM" id="MobiDB-lite"/>
    </source>
</evidence>
<evidence type="ECO:0000313" key="3">
    <source>
        <dbReference type="Proteomes" id="UP000092600"/>
    </source>
</evidence>
<accession>A0A199VZ60</accession>
<organism evidence="2 3">
    <name type="scientific">Ananas comosus</name>
    <name type="common">Pineapple</name>
    <name type="synonym">Ananas ananas</name>
    <dbReference type="NCBI Taxonomy" id="4615"/>
    <lineage>
        <taxon>Eukaryota</taxon>
        <taxon>Viridiplantae</taxon>
        <taxon>Streptophyta</taxon>
        <taxon>Embryophyta</taxon>
        <taxon>Tracheophyta</taxon>
        <taxon>Spermatophyta</taxon>
        <taxon>Magnoliopsida</taxon>
        <taxon>Liliopsida</taxon>
        <taxon>Poales</taxon>
        <taxon>Bromeliaceae</taxon>
        <taxon>Bromelioideae</taxon>
        <taxon>Ananas</taxon>
    </lineage>
</organism>
<dbReference type="Proteomes" id="UP000092600">
    <property type="component" value="Unassembled WGS sequence"/>
</dbReference>